<dbReference type="Pfam" id="PF07690">
    <property type="entry name" value="MFS_1"/>
    <property type="match status" value="1"/>
</dbReference>
<keyword evidence="5 7" id="KW-1133">Transmembrane helix</keyword>
<dbReference type="AlphaFoldDB" id="A0A3P2A9M6"/>
<keyword evidence="6 7" id="KW-0472">Membrane</keyword>
<keyword evidence="3" id="KW-1003">Cell membrane</keyword>
<organism evidence="8 9">
    <name type="scientific">Conchiformibius steedae</name>
    <dbReference type="NCBI Taxonomy" id="153493"/>
    <lineage>
        <taxon>Bacteria</taxon>
        <taxon>Pseudomonadati</taxon>
        <taxon>Pseudomonadota</taxon>
        <taxon>Betaproteobacteria</taxon>
        <taxon>Neisseriales</taxon>
        <taxon>Neisseriaceae</taxon>
        <taxon>Conchiformibius</taxon>
    </lineage>
</organism>
<dbReference type="GO" id="GO:0022857">
    <property type="term" value="F:transmembrane transporter activity"/>
    <property type="evidence" value="ECO:0007669"/>
    <property type="project" value="InterPro"/>
</dbReference>
<comment type="subcellular location">
    <subcellularLocation>
        <location evidence="1">Cell membrane</location>
        <topology evidence="1">Multi-pass membrane protein</topology>
    </subcellularLocation>
</comment>
<proteinExistence type="predicted"/>
<keyword evidence="9" id="KW-1185">Reference proteome</keyword>
<dbReference type="EMBL" id="RQYC01000006">
    <property type="protein sequence ID" value="RRD90323.1"/>
    <property type="molecule type" value="Genomic_DNA"/>
</dbReference>
<comment type="caution">
    <text evidence="8">The sequence shown here is derived from an EMBL/GenBank/DDBJ whole genome shotgun (WGS) entry which is preliminary data.</text>
</comment>
<gene>
    <name evidence="8" type="ORF">EII21_05210</name>
</gene>
<evidence type="ECO:0000256" key="3">
    <source>
        <dbReference type="ARBA" id="ARBA00022475"/>
    </source>
</evidence>
<evidence type="ECO:0000313" key="9">
    <source>
        <dbReference type="Proteomes" id="UP000269923"/>
    </source>
</evidence>
<keyword evidence="4 7" id="KW-0812">Transmembrane</keyword>
<dbReference type="GO" id="GO:0005886">
    <property type="term" value="C:plasma membrane"/>
    <property type="evidence" value="ECO:0007669"/>
    <property type="project" value="UniProtKB-SubCell"/>
</dbReference>
<dbReference type="SUPFAM" id="SSF103473">
    <property type="entry name" value="MFS general substrate transporter"/>
    <property type="match status" value="1"/>
</dbReference>
<dbReference type="STRING" id="1121352.GCA_000620925_00748"/>
<feature type="transmembrane region" description="Helical" evidence="7">
    <location>
        <begin position="58"/>
        <end position="77"/>
    </location>
</feature>
<feature type="transmembrane region" description="Helical" evidence="7">
    <location>
        <begin position="98"/>
        <end position="123"/>
    </location>
</feature>
<dbReference type="InterPro" id="IPR011701">
    <property type="entry name" value="MFS"/>
</dbReference>
<keyword evidence="2" id="KW-0813">Transport</keyword>
<dbReference type="PANTHER" id="PTHR43266:SF2">
    <property type="entry name" value="MAJOR FACILITATOR SUPERFAMILY (MFS) PROFILE DOMAIN-CONTAINING PROTEIN"/>
    <property type="match status" value="1"/>
</dbReference>
<dbReference type="OrthoDB" id="9803968at2"/>
<feature type="transmembrane region" description="Helical" evidence="7">
    <location>
        <begin position="177"/>
        <end position="196"/>
    </location>
</feature>
<evidence type="ECO:0000256" key="4">
    <source>
        <dbReference type="ARBA" id="ARBA00022692"/>
    </source>
</evidence>
<feature type="transmembrane region" description="Helical" evidence="7">
    <location>
        <begin position="231"/>
        <end position="249"/>
    </location>
</feature>
<dbReference type="RefSeq" id="WP_124794533.1">
    <property type="nucleotide sequence ID" value="NZ_RQYC01000006.1"/>
</dbReference>
<dbReference type="Proteomes" id="UP000269923">
    <property type="component" value="Unassembled WGS sequence"/>
</dbReference>
<evidence type="ECO:0000256" key="5">
    <source>
        <dbReference type="ARBA" id="ARBA00022989"/>
    </source>
</evidence>
<feature type="transmembrane region" description="Helical" evidence="7">
    <location>
        <begin position="300"/>
        <end position="322"/>
    </location>
</feature>
<feature type="transmembrane region" description="Helical" evidence="7">
    <location>
        <begin position="376"/>
        <end position="401"/>
    </location>
</feature>
<feature type="transmembrane region" description="Helical" evidence="7">
    <location>
        <begin position="342"/>
        <end position="364"/>
    </location>
</feature>
<evidence type="ECO:0000256" key="7">
    <source>
        <dbReference type="SAM" id="Phobius"/>
    </source>
</evidence>
<dbReference type="CDD" id="cd06173">
    <property type="entry name" value="MFS_MefA_like"/>
    <property type="match status" value="1"/>
</dbReference>
<evidence type="ECO:0000256" key="1">
    <source>
        <dbReference type="ARBA" id="ARBA00004651"/>
    </source>
</evidence>
<sequence>MSEKRLNPFAFARTRRFAPLFGTQFLGAFNDNLFKTTLFVLIGFYGLGQGGWLPAQQLLNVGALLFVLPYFLFSALAGQLASRCDKAWLARWTKVLEVAVMAVAAAGFATGSVWLLLLCLFAMGTQSAFFGPVKYAALPEYLDDKELVMGNGLIESGTFLAILFGQIFGTLVADSSAGVLAVTVLAVAATGLLCSLKMPRLPAQEPQARVDWHIVRGTRDLLRETFARRDLTTAIIGISWFWFVGAVYTTQLPTLVRVHLGGSDSVFNLMLALFSIGIAAGSVACAKLSKGRLRLNLSMAGVAGLGVAGALLAWCAPAPVLAENAVLTGAGAFLLQAQAYPIMLLVLAIGVAGGFFSVPLYTWLQTAGGREFCARAVAANNIINGLFMVASAIFGALVLWLTDDVRWLYGITALGNLPLLAYCIKRLPD</sequence>
<protein>
    <submittedName>
        <fullName evidence="8">MFS transporter</fullName>
    </submittedName>
</protein>
<feature type="transmembrane region" description="Helical" evidence="7">
    <location>
        <begin position="269"/>
        <end position="288"/>
    </location>
</feature>
<feature type="transmembrane region" description="Helical" evidence="7">
    <location>
        <begin position="407"/>
        <end position="424"/>
    </location>
</feature>
<accession>A0A3P2A9M6</accession>
<dbReference type="PANTHER" id="PTHR43266">
    <property type="entry name" value="MACROLIDE-EFFLUX PROTEIN"/>
    <property type="match status" value="1"/>
</dbReference>
<dbReference type="InterPro" id="IPR036259">
    <property type="entry name" value="MFS_trans_sf"/>
</dbReference>
<evidence type="ECO:0000256" key="2">
    <source>
        <dbReference type="ARBA" id="ARBA00022448"/>
    </source>
</evidence>
<evidence type="ECO:0000313" key="8">
    <source>
        <dbReference type="EMBL" id="RRD90323.1"/>
    </source>
</evidence>
<reference evidence="8 9" key="1">
    <citation type="submission" date="2018-11" db="EMBL/GenBank/DDBJ databases">
        <title>Genomes From Bacteria Associated with the Canine Oral Cavity: a Test Case for Automated Genome-Based Taxonomic Assignment.</title>
        <authorList>
            <person name="Coil D.A."/>
            <person name="Jospin G."/>
            <person name="Darling A.E."/>
            <person name="Wallis C."/>
            <person name="Davis I.J."/>
            <person name="Harris S."/>
            <person name="Eisen J.A."/>
            <person name="Holcombe L.J."/>
            <person name="O'Flynn C."/>
        </authorList>
    </citation>
    <scope>NUCLEOTIDE SEQUENCE [LARGE SCALE GENOMIC DNA]</scope>
    <source>
        <strain evidence="8 9">COT-280</strain>
    </source>
</reference>
<name>A0A3P2A9M6_9NEIS</name>
<evidence type="ECO:0000256" key="6">
    <source>
        <dbReference type="ARBA" id="ARBA00023136"/>
    </source>
</evidence>
<dbReference type="Gene3D" id="1.20.1250.20">
    <property type="entry name" value="MFS general substrate transporter like domains"/>
    <property type="match status" value="1"/>
</dbReference>